<dbReference type="EMBL" id="DVJN01000051">
    <property type="protein sequence ID" value="HIS91881.1"/>
    <property type="molecule type" value="Genomic_DNA"/>
</dbReference>
<dbReference type="InterPro" id="IPR027417">
    <property type="entry name" value="P-loop_NTPase"/>
</dbReference>
<evidence type="ECO:0000313" key="5">
    <source>
        <dbReference type="EMBL" id="HIS91881.1"/>
    </source>
</evidence>
<dbReference type="PANTHER" id="PTHR24220">
    <property type="entry name" value="IMPORT ATP-BINDING PROTEIN"/>
    <property type="match status" value="1"/>
</dbReference>
<dbReference type="CDD" id="cd03255">
    <property type="entry name" value="ABC_MJ0796_LolCDE_FtsE"/>
    <property type="match status" value="1"/>
</dbReference>
<dbReference type="GO" id="GO:0022857">
    <property type="term" value="F:transmembrane transporter activity"/>
    <property type="evidence" value="ECO:0007669"/>
    <property type="project" value="TreeGrafter"/>
</dbReference>
<dbReference type="InterPro" id="IPR019895">
    <property type="entry name" value="L_ocin_972_ABC"/>
</dbReference>
<evidence type="ECO:0000256" key="3">
    <source>
        <dbReference type="ARBA" id="ARBA00022840"/>
    </source>
</evidence>
<dbReference type="GO" id="GO:0005886">
    <property type="term" value="C:plasma membrane"/>
    <property type="evidence" value="ECO:0007669"/>
    <property type="project" value="TreeGrafter"/>
</dbReference>
<dbReference type="Pfam" id="PF00005">
    <property type="entry name" value="ABC_tran"/>
    <property type="match status" value="1"/>
</dbReference>
<dbReference type="Gene3D" id="3.40.50.300">
    <property type="entry name" value="P-loop containing nucleotide triphosphate hydrolases"/>
    <property type="match status" value="1"/>
</dbReference>
<reference evidence="5" key="1">
    <citation type="submission" date="2020-10" db="EMBL/GenBank/DDBJ databases">
        <authorList>
            <person name="Gilroy R."/>
        </authorList>
    </citation>
    <scope>NUCLEOTIDE SEQUENCE</scope>
    <source>
        <strain evidence="5">13766</strain>
    </source>
</reference>
<evidence type="ECO:0000256" key="1">
    <source>
        <dbReference type="ARBA" id="ARBA00022448"/>
    </source>
</evidence>
<dbReference type="InterPro" id="IPR015854">
    <property type="entry name" value="ABC_transpr_LolD-like"/>
</dbReference>
<dbReference type="PANTHER" id="PTHR24220:SF86">
    <property type="entry name" value="ABC TRANSPORTER ABCH.1"/>
    <property type="match status" value="1"/>
</dbReference>
<evidence type="ECO:0000256" key="2">
    <source>
        <dbReference type="ARBA" id="ARBA00022741"/>
    </source>
</evidence>
<evidence type="ECO:0000259" key="4">
    <source>
        <dbReference type="PROSITE" id="PS50893"/>
    </source>
</evidence>
<dbReference type="InterPro" id="IPR017871">
    <property type="entry name" value="ABC_transporter-like_CS"/>
</dbReference>
<dbReference type="InterPro" id="IPR003439">
    <property type="entry name" value="ABC_transporter-like_ATP-bd"/>
</dbReference>
<dbReference type="Proteomes" id="UP000824140">
    <property type="component" value="Unassembled WGS sequence"/>
</dbReference>
<dbReference type="InterPro" id="IPR017911">
    <property type="entry name" value="MacB-like_ATP-bd"/>
</dbReference>
<accession>A0A9D1FYE9</accession>
<protein>
    <submittedName>
        <fullName evidence="5">ABC transporter ATP-binding protein</fullName>
    </submittedName>
</protein>
<dbReference type="AlphaFoldDB" id="A0A9D1FYE9"/>
<gene>
    <name evidence="5" type="ORF">IAA84_02570</name>
</gene>
<feature type="domain" description="ABC transporter" evidence="4">
    <location>
        <begin position="4"/>
        <end position="215"/>
    </location>
</feature>
<dbReference type="PROSITE" id="PS50893">
    <property type="entry name" value="ABC_TRANSPORTER_2"/>
    <property type="match status" value="1"/>
</dbReference>
<reference evidence="5" key="2">
    <citation type="journal article" date="2021" name="PeerJ">
        <title>Extensive microbial diversity within the chicken gut microbiome revealed by metagenomics and culture.</title>
        <authorList>
            <person name="Gilroy R."/>
            <person name="Ravi A."/>
            <person name="Getino M."/>
            <person name="Pursley I."/>
            <person name="Horton D.L."/>
            <person name="Alikhan N.F."/>
            <person name="Baker D."/>
            <person name="Gharbi K."/>
            <person name="Hall N."/>
            <person name="Watson M."/>
            <person name="Adriaenssens E.M."/>
            <person name="Foster-Nyarko E."/>
            <person name="Jarju S."/>
            <person name="Secka A."/>
            <person name="Antonio M."/>
            <person name="Oren A."/>
            <person name="Chaudhuri R.R."/>
            <person name="La Ragione R."/>
            <person name="Hildebrand F."/>
            <person name="Pallen M.J."/>
        </authorList>
    </citation>
    <scope>NUCLEOTIDE SEQUENCE</scope>
    <source>
        <strain evidence="5">13766</strain>
    </source>
</reference>
<organism evidence="5 6">
    <name type="scientific">Candidatus Alectryocaccomicrobium excrementavium</name>
    <dbReference type="NCBI Taxonomy" id="2840668"/>
    <lineage>
        <taxon>Bacteria</taxon>
        <taxon>Bacillati</taxon>
        <taxon>Bacillota</taxon>
        <taxon>Clostridia</taxon>
        <taxon>Candidatus Alectryocaccomicrobium</taxon>
    </lineage>
</organism>
<dbReference type="GO" id="GO:0016887">
    <property type="term" value="F:ATP hydrolysis activity"/>
    <property type="evidence" value="ECO:0007669"/>
    <property type="project" value="InterPro"/>
</dbReference>
<keyword evidence="2" id="KW-0547">Nucleotide-binding</keyword>
<comment type="caution">
    <text evidence="5">The sequence shown here is derived from an EMBL/GenBank/DDBJ whole genome shotgun (WGS) entry which is preliminary data.</text>
</comment>
<name>A0A9D1FYE9_9FIRM</name>
<dbReference type="PROSITE" id="PS00211">
    <property type="entry name" value="ABC_TRANSPORTER_1"/>
    <property type="match status" value="1"/>
</dbReference>
<proteinExistence type="predicted"/>
<dbReference type="NCBIfam" id="TIGR03608">
    <property type="entry name" value="L_ocin_972_ABC"/>
    <property type="match status" value="1"/>
</dbReference>
<sequence>MNDITLTNIEKKFGDKILFHDFSLAIERGEFLAIMGESGAGKTTLLNIMGLLEKPDSGAVTICGQKNPAFSSRAAVELRRHRISYLFQNYGLVDTETVENNMRTATHFKRIGKKEERRLIAEALEQAGLKGYEKRKVYTLSGGEQQRVALAKVIAKSPQIIFADEPTGSLDEHNRNDVLAILKEFHRRGKTIVVVTHDPYVNACAARHIMLKSAI</sequence>
<evidence type="ECO:0000313" key="6">
    <source>
        <dbReference type="Proteomes" id="UP000824140"/>
    </source>
</evidence>
<keyword evidence="3 5" id="KW-0067">ATP-binding</keyword>
<dbReference type="SMART" id="SM00382">
    <property type="entry name" value="AAA"/>
    <property type="match status" value="1"/>
</dbReference>
<keyword evidence="1" id="KW-0813">Transport</keyword>
<dbReference type="SUPFAM" id="SSF52540">
    <property type="entry name" value="P-loop containing nucleoside triphosphate hydrolases"/>
    <property type="match status" value="1"/>
</dbReference>
<dbReference type="InterPro" id="IPR003593">
    <property type="entry name" value="AAA+_ATPase"/>
</dbReference>
<dbReference type="GO" id="GO:0005524">
    <property type="term" value="F:ATP binding"/>
    <property type="evidence" value="ECO:0007669"/>
    <property type="project" value="UniProtKB-KW"/>
</dbReference>